<reference evidence="1" key="1">
    <citation type="submission" date="2019-04" db="EMBL/GenBank/DDBJ databases">
        <authorList>
            <consortium name="Science for Life Laboratories"/>
        </authorList>
    </citation>
    <scope>NUCLEOTIDE SEQUENCE</scope>
    <source>
        <strain evidence="1">MBLW1</strain>
    </source>
</reference>
<dbReference type="KEGG" id="tim:GMBLW1_31700"/>
<dbReference type="InterPro" id="IPR023381">
    <property type="entry name" value="YP001051499.1-like_dom_sf"/>
</dbReference>
<dbReference type="EMBL" id="LR593887">
    <property type="protein sequence ID" value="VTR96998.1"/>
    <property type="molecule type" value="Genomic_DNA"/>
</dbReference>
<sequence length="214" mass="23679">MFSRITQHMEDVKRALVEMSPNGAFAFALNCTERQWPLFQRAAESVPWVLDWQGKLRHDLDATWQYVVNGTLLQFSDSLVSFREHLLSWVAGPSEVEDADGFSSAIIQTIANSVANILDGLQNGNVSSASFPANSNLDLLDLLLDECGVRLEDLGEESGDDPAEISAVRELIEQELQQQDNDIQALRKDSSAAGIQEVRQTSAGRNLFGRVWAS</sequence>
<gene>
    <name evidence="1" type="ORF">GMBLW1_31700</name>
</gene>
<evidence type="ECO:0000313" key="1">
    <source>
        <dbReference type="EMBL" id="VIP00790.1"/>
    </source>
</evidence>
<proteinExistence type="predicted"/>
<organism evidence="1">
    <name type="scientific">Tuwongella immobilis</name>
    <dbReference type="NCBI Taxonomy" id="692036"/>
    <lineage>
        <taxon>Bacteria</taxon>
        <taxon>Pseudomonadati</taxon>
        <taxon>Planctomycetota</taxon>
        <taxon>Planctomycetia</taxon>
        <taxon>Gemmatales</taxon>
        <taxon>Gemmataceae</taxon>
        <taxon>Tuwongella</taxon>
    </lineage>
</organism>
<evidence type="ECO:0000313" key="2">
    <source>
        <dbReference type="Proteomes" id="UP000464378"/>
    </source>
</evidence>
<dbReference type="EMBL" id="LR586016">
    <property type="protein sequence ID" value="VIP00790.1"/>
    <property type="molecule type" value="Genomic_DNA"/>
</dbReference>
<protein>
    <submittedName>
        <fullName evidence="1">Uncharacterized protein</fullName>
    </submittedName>
</protein>
<accession>A0A6C2YGY9</accession>
<keyword evidence="2" id="KW-1185">Reference proteome</keyword>
<dbReference type="Proteomes" id="UP000464378">
    <property type="component" value="Chromosome"/>
</dbReference>
<name>A0A6C2YGY9_9BACT</name>
<dbReference type="Gene3D" id="1.20.1590.10">
    <property type="entry name" value="YP_001051499.1 domain like"/>
    <property type="match status" value="1"/>
</dbReference>
<dbReference type="InParanoid" id="A0A6C2YGY9"/>
<dbReference type="RefSeq" id="WP_162655964.1">
    <property type="nucleotide sequence ID" value="NZ_LR593887.1"/>
</dbReference>
<dbReference type="AlphaFoldDB" id="A0A6C2YGY9"/>